<evidence type="ECO:0000259" key="1">
    <source>
        <dbReference type="Pfam" id="PF13847"/>
    </source>
</evidence>
<evidence type="ECO:0000313" key="3">
    <source>
        <dbReference type="Proteomes" id="UP000658720"/>
    </source>
</evidence>
<dbReference type="Gene3D" id="3.40.50.150">
    <property type="entry name" value="Vaccinia Virus protein VP39"/>
    <property type="match status" value="1"/>
</dbReference>
<reference evidence="2 3" key="1">
    <citation type="submission" date="2020-10" db="EMBL/GenBank/DDBJ databases">
        <authorList>
            <person name="Castelo-Branco R."/>
            <person name="Eusebio N."/>
            <person name="Adriana R."/>
            <person name="Vieira A."/>
            <person name="Brugerolle De Fraissinette N."/>
            <person name="Rezende De Castro R."/>
            <person name="Schneider M.P."/>
            <person name="Vasconcelos V."/>
            <person name="Leao P.N."/>
        </authorList>
    </citation>
    <scope>NUCLEOTIDE SEQUENCE [LARGE SCALE GENOMIC DNA]</scope>
    <source>
        <strain evidence="2 3">LEGE 00031</strain>
    </source>
</reference>
<dbReference type="RefSeq" id="WP_194018759.1">
    <property type="nucleotide sequence ID" value="NZ_JADEVV010000004.1"/>
</dbReference>
<dbReference type="PANTHER" id="PTHR43591:SF78">
    <property type="entry name" value="SLR0407 PROTEIN"/>
    <property type="match status" value="1"/>
</dbReference>
<feature type="domain" description="Methyltransferase" evidence="1">
    <location>
        <begin position="47"/>
        <end position="155"/>
    </location>
</feature>
<protein>
    <submittedName>
        <fullName evidence="2">Class I SAM-dependent methyltransferase</fullName>
    </submittedName>
</protein>
<gene>
    <name evidence="2" type="ORF">IQ217_02260</name>
</gene>
<keyword evidence="2" id="KW-0808">Transferase</keyword>
<dbReference type="PANTHER" id="PTHR43591">
    <property type="entry name" value="METHYLTRANSFERASE"/>
    <property type="match status" value="1"/>
</dbReference>
<organism evidence="2 3">
    <name type="scientific">Synechocystis salina LEGE 00031</name>
    <dbReference type="NCBI Taxonomy" id="1828736"/>
    <lineage>
        <taxon>Bacteria</taxon>
        <taxon>Bacillati</taxon>
        <taxon>Cyanobacteriota</taxon>
        <taxon>Cyanophyceae</taxon>
        <taxon>Synechococcales</taxon>
        <taxon>Merismopediaceae</taxon>
        <taxon>Synechocystis</taxon>
    </lineage>
</organism>
<dbReference type="Pfam" id="PF13847">
    <property type="entry name" value="Methyltransf_31"/>
    <property type="match status" value="1"/>
</dbReference>
<comment type="caution">
    <text evidence="2">The sequence shown here is derived from an EMBL/GenBank/DDBJ whole genome shotgun (WGS) entry which is preliminary data.</text>
</comment>
<keyword evidence="2" id="KW-0489">Methyltransferase</keyword>
<dbReference type="CDD" id="cd02440">
    <property type="entry name" value="AdoMet_MTases"/>
    <property type="match status" value="1"/>
</dbReference>
<name>A0ABR9VMX8_9SYNC</name>
<dbReference type="Proteomes" id="UP000658720">
    <property type="component" value="Unassembled WGS sequence"/>
</dbReference>
<proteinExistence type="predicted"/>
<sequence>MTYFASDFQDLDNSGNIENFIRCLELQQSLDLYKYYKQKTFEKMQLKPGDSVLEVGCGTGNDALLLANYVGETGKVTAVDRSQFMLNQAKERAKKSSTKFEFILANTEQLPFPDANFTAARVDRTLQHVAQPQKAIAEMARVVQSNGWVVAFEPDWETLVIGSEQRTTTRALVNFWCDNFPSGWVGRYLFKYFRQAGLTDITVEPITICLTEFELADKILDLSRTVEKISEQGFISQNDLTLWLMTINQCDQAGDFFCAFTAFLVSGKKP</sequence>
<accession>A0ABR9VMX8</accession>
<dbReference type="InterPro" id="IPR029063">
    <property type="entry name" value="SAM-dependent_MTases_sf"/>
</dbReference>
<dbReference type="SUPFAM" id="SSF53335">
    <property type="entry name" value="S-adenosyl-L-methionine-dependent methyltransferases"/>
    <property type="match status" value="1"/>
</dbReference>
<evidence type="ECO:0000313" key="2">
    <source>
        <dbReference type="EMBL" id="MBE9252694.1"/>
    </source>
</evidence>
<dbReference type="GO" id="GO:0008168">
    <property type="term" value="F:methyltransferase activity"/>
    <property type="evidence" value="ECO:0007669"/>
    <property type="project" value="UniProtKB-KW"/>
</dbReference>
<dbReference type="InterPro" id="IPR025714">
    <property type="entry name" value="Methyltranfer_dom"/>
</dbReference>
<keyword evidence="3" id="KW-1185">Reference proteome</keyword>
<dbReference type="GO" id="GO:0032259">
    <property type="term" value="P:methylation"/>
    <property type="evidence" value="ECO:0007669"/>
    <property type="project" value="UniProtKB-KW"/>
</dbReference>
<dbReference type="EMBL" id="JADEVV010000004">
    <property type="protein sequence ID" value="MBE9252694.1"/>
    <property type="molecule type" value="Genomic_DNA"/>
</dbReference>